<dbReference type="Gene3D" id="3.30.200.20">
    <property type="entry name" value="Phosphorylase Kinase, domain 1"/>
    <property type="match status" value="1"/>
</dbReference>
<feature type="domain" description="Protein kinase" evidence="1">
    <location>
        <begin position="1"/>
        <end position="227"/>
    </location>
</feature>
<dbReference type="Proteomes" id="UP000887540">
    <property type="component" value="Unplaced"/>
</dbReference>
<dbReference type="InterPro" id="IPR000719">
    <property type="entry name" value="Prot_kinase_dom"/>
</dbReference>
<keyword evidence="2" id="KW-1185">Reference proteome</keyword>
<accession>A0A914DBG1</accession>
<dbReference type="PANTHER" id="PTHR24416:SF600">
    <property type="entry name" value="PDGF- AND VEGF-RECEPTOR RELATED, ISOFORM J"/>
    <property type="match status" value="1"/>
</dbReference>
<dbReference type="PROSITE" id="PS00109">
    <property type="entry name" value="PROTEIN_KINASE_TYR"/>
    <property type="match status" value="1"/>
</dbReference>
<evidence type="ECO:0000313" key="3">
    <source>
        <dbReference type="WBParaSite" id="ACRNAN_scaffold226.g23058.t1"/>
    </source>
</evidence>
<dbReference type="InterPro" id="IPR008266">
    <property type="entry name" value="Tyr_kinase_AS"/>
</dbReference>
<dbReference type="Pfam" id="PF07714">
    <property type="entry name" value="PK_Tyr_Ser-Thr"/>
    <property type="match status" value="2"/>
</dbReference>
<dbReference type="SMART" id="SM00219">
    <property type="entry name" value="TyrKc"/>
    <property type="match status" value="1"/>
</dbReference>
<dbReference type="InterPro" id="IPR050122">
    <property type="entry name" value="RTK"/>
</dbReference>
<dbReference type="AlphaFoldDB" id="A0A914DBG1"/>
<name>A0A914DBG1_9BILA</name>
<dbReference type="InterPro" id="IPR020635">
    <property type="entry name" value="Tyr_kinase_cat_dom"/>
</dbReference>
<dbReference type="Gene3D" id="1.10.510.10">
    <property type="entry name" value="Transferase(Phosphotransferase) domain 1"/>
    <property type="match status" value="2"/>
</dbReference>
<dbReference type="GO" id="GO:0007169">
    <property type="term" value="P:cell surface receptor protein tyrosine kinase signaling pathway"/>
    <property type="evidence" value="ECO:0007669"/>
    <property type="project" value="TreeGrafter"/>
</dbReference>
<dbReference type="CDD" id="cd00192">
    <property type="entry name" value="PTKc"/>
    <property type="match status" value="1"/>
</dbReference>
<dbReference type="PROSITE" id="PS50011">
    <property type="entry name" value="PROTEIN_KINASE_DOM"/>
    <property type="match status" value="1"/>
</dbReference>
<evidence type="ECO:0000313" key="2">
    <source>
        <dbReference type="Proteomes" id="UP000887540"/>
    </source>
</evidence>
<dbReference type="PIRSF" id="PIRSF000654">
    <property type="entry name" value="Integrin-linked_kinase"/>
    <property type="match status" value="1"/>
</dbReference>
<sequence>MPQDVAIKVAKANYKDSLICEMEIMKNLQHHPHILGLIGYVKSNGSLMLIMEYCSNKDLLNYLQHNRNNLTSGSELEMSSYSIKKLLISFAWQICDGMVYLTSKGFLHRDLAARNIFLTDELVIKIGDFGLCQTISNGNIHVAKEKFPIKCWSYGILLYEIFTSGETPYKGIEQQHDLLDFLNEGKRLERPSFCPENIYNLMASCWFYDPNERPSFEQLREELRAILEAGKDYGYIELIKNYGIIYQHLHKQNNNVN</sequence>
<protein>
    <submittedName>
        <fullName evidence="3">Protein kinase domain-containing protein</fullName>
    </submittedName>
</protein>
<proteinExistence type="predicted"/>
<organism evidence="2 3">
    <name type="scientific">Acrobeloides nanus</name>
    <dbReference type="NCBI Taxonomy" id="290746"/>
    <lineage>
        <taxon>Eukaryota</taxon>
        <taxon>Metazoa</taxon>
        <taxon>Ecdysozoa</taxon>
        <taxon>Nematoda</taxon>
        <taxon>Chromadorea</taxon>
        <taxon>Rhabditida</taxon>
        <taxon>Tylenchina</taxon>
        <taxon>Cephalobomorpha</taxon>
        <taxon>Cephaloboidea</taxon>
        <taxon>Cephalobidae</taxon>
        <taxon>Acrobeloides</taxon>
    </lineage>
</organism>
<dbReference type="InterPro" id="IPR001245">
    <property type="entry name" value="Ser-Thr/Tyr_kinase_cat_dom"/>
</dbReference>
<dbReference type="FunFam" id="1.10.510.10:FF:001346">
    <property type="entry name" value="Uncharacterized protein"/>
    <property type="match status" value="1"/>
</dbReference>
<reference evidence="3" key="1">
    <citation type="submission" date="2022-11" db="UniProtKB">
        <authorList>
            <consortium name="WormBaseParasite"/>
        </authorList>
    </citation>
    <scope>IDENTIFICATION</scope>
</reference>
<dbReference type="PANTHER" id="PTHR24416">
    <property type="entry name" value="TYROSINE-PROTEIN KINASE RECEPTOR"/>
    <property type="match status" value="1"/>
</dbReference>
<dbReference type="PRINTS" id="PR00109">
    <property type="entry name" value="TYRKINASE"/>
</dbReference>
<dbReference type="WBParaSite" id="ACRNAN_scaffold226.g23058.t1">
    <property type="protein sequence ID" value="ACRNAN_scaffold226.g23058.t1"/>
    <property type="gene ID" value="ACRNAN_scaffold226.g23058"/>
</dbReference>
<dbReference type="GO" id="GO:0004714">
    <property type="term" value="F:transmembrane receptor protein tyrosine kinase activity"/>
    <property type="evidence" value="ECO:0007669"/>
    <property type="project" value="TreeGrafter"/>
</dbReference>
<dbReference type="InterPro" id="IPR011009">
    <property type="entry name" value="Kinase-like_dom_sf"/>
</dbReference>
<dbReference type="GO" id="GO:0005886">
    <property type="term" value="C:plasma membrane"/>
    <property type="evidence" value="ECO:0007669"/>
    <property type="project" value="TreeGrafter"/>
</dbReference>
<dbReference type="SUPFAM" id="SSF56112">
    <property type="entry name" value="Protein kinase-like (PK-like)"/>
    <property type="match status" value="1"/>
</dbReference>
<dbReference type="GO" id="GO:0005524">
    <property type="term" value="F:ATP binding"/>
    <property type="evidence" value="ECO:0007669"/>
    <property type="project" value="InterPro"/>
</dbReference>
<evidence type="ECO:0000259" key="1">
    <source>
        <dbReference type="PROSITE" id="PS50011"/>
    </source>
</evidence>
<dbReference type="GO" id="GO:0043235">
    <property type="term" value="C:receptor complex"/>
    <property type="evidence" value="ECO:0007669"/>
    <property type="project" value="TreeGrafter"/>
</dbReference>